<comment type="caution">
    <text evidence="3">The sequence shown here is derived from an EMBL/GenBank/DDBJ whole genome shotgun (WGS) entry which is preliminary data.</text>
</comment>
<organism evidence="3 4">
    <name type="scientific">Trabulsiella guamensis ATCC 49490</name>
    <dbReference type="NCBI Taxonomy" id="1005994"/>
    <lineage>
        <taxon>Bacteria</taxon>
        <taxon>Pseudomonadati</taxon>
        <taxon>Pseudomonadota</taxon>
        <taxon>Gammaproteobacteria</taxon>
        <taxon>Enterobacterales</taxon>
        <taxon>Enterobacteriaceae</taxon>
        <taxon>Trabulsiella</taxon>
    </lineage>
</organism>
<accession>A0A084Z978</accession>
<sequence length="199" mass="22136">RRFMNNTPDSPAFQNALAFVLRAERGYVNDPTDRGGETSLGISDKRDGVADGMTDVDGDGKPDTRIRDLTVAQAGQIYFRDYWYPAYCPLWPDDIALFVFDSAVQHNPKKAIKLLQEAAGFTGKDVDGIAGQKTRAAVAGADPDWLLNRLFVRRSRYYADIIKANPSQGKYLNGWFNRLDNLANACREITGFRYSVAGS</sequence>
<protein>
    <submittedName>
        <fullName evidence="3">Secretion activator protein</fullName>
    </submittedName>
</protein>
<reference evidence="4" key="1">
    <citation type="submission" date="2014-05" db="EMBL/GenBank/DDBJ databases">
        <title>ATOL: Assembling a taxonomically balanced genome-scale reconstruction of the evolutionary history of the Enterobacteriaceae.</title>
        <authorList>
            <person name="Plunkett G. III"/>
            <person name="Neeno-Eckwall E.C."/>
            <person name="Glasner J.D."/>
            <person name="Perna N.T."/>
        </authorList>
    </citation>
    <scope>NUCLEOTIDE SEQUENCE [LARGE SCALE GENOMIC DNA]</scope>
    <source>
        <strain evidence="4">ATCC 49490</strain>
    </source>
</reference>
<name>A0A084Z978_9ENTR</name>
<feature type="domain" description="Peptidoglycan binding" evidence="2">
    <location>
        <begin position="111"/>
        <end position="179"/>
    </location>
</feature>
<dbReference type="Proteomes" id="UP000028630">
    <property type="component" value="Unassembled WGS sequence"/>
</dbReference>
<feature type="domain" description="TtsA-like Glycoside hydrolase family 108" evidence="1">
    <location>
        <begin position="18"/>
        <end position="106"/>
    </location>
</feature>
<dbReference type="Pfam" id="PF05838">
    <property type="entry name" value="Glyco_hydro_108"/>
    <property type="match status" value="1"/>
</dbReference>
<evidence type="ECO:0000259" key="2">
    <source>
        <dbReference type="Pfam" id="PF09374"/>
    </source>
</evidence>
<dbReference type="InterPro" id="IPR008565">
    <property type="entry name" value="TtsA-like_GH18_dom"/>
</dbReference>
<evidence type="ECO:0000259" key="1">
    <source>
        <dbReference type="Pfam" id="PF05838"/>
    </source>
</evidence>
<dbReference type="InterPro" id="IPR023346">
    <property type="entry name" value="Lysozyme-like_dom_sf"/>
</dbReference>
<evidence type="ECO:0000313" key="3">
    <source>
        <dbReference type="EMBL" id="KFB94022.1"/>
    </source>
</evidence>
<proteinExistence type="predicted"/>
<dbReference type="SUPFAM" id="SSF53955">
    <property type="entry name" value="Lysozyme-like"/>
    <property type="match status" value="1"/>
</dbReference>
<dbReference type="CDD" id="cd13926">
    <property type="entry name" value="N-acetylmuramidase_GH108"/>
    <property type="match status" value="1"/>
</dbReference>
<dbReference type="EMBL" id="JMTB01000177">
    <property type="protein sequence ID" value="KFB94022.1"/>
    <property type="molecule type" value="Genomic_DNA"/>
</dbReference>
<evidence type="ECO:0000313" key="4">
    <source>
        <dbReference type="Proteomes" id="UP000028630"/>
    </source>
</evidence>
<dbReference type="Pfam" id="PF09374">
    <property type="entry name" value="PG_binding_3"/>
    <property type="match status" value="1"/>
</dbReference>
<gene>
    <name evidence="3" type="ORF">GTGU_04729</name>
</gene>
<dbReference type="eggNOG" id="COG3926">
    <property type="taxonomic scope" value="Bacteria"/>
</dbReference>
<dbReference type="InterPro" id="IPR018537">
    <property type="entry name" value="Peptidoglycan-bd_3"/>
</dbReference>
<keyword evidence="4" id="KW-1185">Reference proteome</keyword>
<feature type="non-terminal residue" evidence="3">
    <location>
        <position position="1"/>
    </location>
</feature>
<dbReference type="Gene3D" id="1.20.141.10">
    <property type="entry name" value="Chitosanase, subunit A, domain 1"/>
    <property type="match status" value="1"/>
</dbReference>
<dbReference type="AlphaFoldDB" id="A0A084Z978"/>